<dbReference type="AlphaFoldDB" id="A0A553IER4"/>
<organism evidence="2 3">
    <name type="scientific">Xylaria flabelliformis</name>
    <dbReference type="NCBI Taxonomy" id="2512241"/>
    <lineage>
        <taxon>Eukaryota</taxon>
        <taxon>Fungi</taxon>
        <taxon>Dikarya</taxon>
        <taxon>Ascomycota</taxon>
        <taxon>Pezizomycotina</taxon>
        <taxon>Sordariomycetes</taxon>
        <taxon>Xylariomycetidae</taxon>
        <taxon>Xylariales</taxon>
        <taxon>Xylariaceae</taxon>
        <taxon>Xylaria</taxon>
    </lineage>
</organism>
<dbReference type="PANTHER" id="PTHR38116:SF9">
    <property type="entry name" value="BZIP DOMAIN-CONTAINING PROTEIN"/>
    <property type="match status" value="1"/>
</dbReference>
<feature type="region of interest" description="Disordered" evidence="1">
    <location>
        <begin position="1"/>
        <end position="88"/>
    </location>
</feature>
<feature type="compositionally biased region" description="Low complexity" evidence="1">
    <location>
        <begin position="173"/>
        <end position="183"/>
    </location>
</feature>
<dbReference type="Pfam" id="PF11905">
    <property type="entry name" value="DUF3425"/>
    <property type="match status" value="1"/>
</dbReference>
<dbReference type="OrthoDB" id="2245989at2759"/>
<keyword evidence="3" id="KW-1185">Reference proteome</keyword>
<dbReference type="InterPro" id="IPR021833">
    <property type="entry name" value="DUF3425"/>
</dbReference>
<sequence>MDPVDKSTPDIGYRKPKNRQRIHKKPPALAVPDINDDATERKRVLNVLAQRRYRERKKQERGRGRAEDATSSPQSNKTQDIESGSPAPVSETLALENQLSFSAYLNLPSPPDSASASLGFDSNAILRTRWPSASFESTGTALLSGAEESCPNIENPSRSTLPAGASVTDGETTPLDSLDISDPDPLLSSSSTDISFPDSYYLPIHELVLFRGLNRIANRLRCNTTTIWQLDANSPFNDGTHTALTTENLPPAWRPTLSQLTVPHHPVIDLLPWPKVRDRIIMILSSPDESRPPAASGPSYDLEDSAEGARIWGDDPCEPTSWEVGQVLFERWWFIFDRQVIDQSNYWRKLRGAATLSAKG</sequence>
<name>A0A553IER4_9PEZI</name>
<accession>A0A553IER4</accession>
<feature type="compositionally biased region" description="Polar residues" evidence="1">
    <location>
        <begin position="69"/>
        <end position="82"/>
    </location>
</feature>
<evidence type="ECO:0000256" key="1">
    <source>
        <dbReference type="SAM" id="MobiDB-lite"/>
    </source>
</evidence>
<dbReference type="PANTHER" id="PTHR38116">
    <property type="entry name" value="CHROMOSOME 7, WHOLE GENOME SHOTGUN SEQUENCE"/>
    <property type="match status" value="1"/>
</dbReference>
<dbReference type="Proteomes" id="UP000319160">
    <property type="component" value="Unassembled WGS sequence"/>
</dbReference>
<feature type="compositionally biased region" description="Basic and acidic residues" evidence="1">
    <location>
        <begin position="57"/>
        <end position="68"/>
    </location>
</feature>
<comment type="caution">
    <text evidence="2">The sequence shown here is derived from an EMBL/GenBank/DDBJ whole genome shotgun (WGS) entry which is preliminary data.</text>
</comment>
<protein>
    <recommendedName>
        <fullName evidence="4">BZIP domain-containing protein</fullName>
    </recommendedName>
</protein>
<proteinExistence type="predicted"/>
<feature type="compositionally biased region" description="Basic residues" evidence="1">
    <location>
        <begin position="14"/>
        <end position="26"/>
    </location>
</feature>
<gene>
    <name evidence="2" type="ORF">FHL15_000016</name>
</gene>
<evidence type="ECO:0000313" key="2">
    <source>
        <dbReference type="EMBL" id="TRX98674.1"/>
    </source>
</evidence>
<dbReference type="EMBL" id="VFLP01000001">
    <property type="protein sequence ID" value="TRX98674.1"/>
    <property type="molecule type" value="Genomic_DNA"/>
</dbReference>
<evidence type="ECO:0000313" key="3">
    <source>
        <dbReference type="Proteomes" id="UP000319160"/>
    </source>
</evidence>
<dbReference type="CDD" id="cd14688">
    <property type="entry name" value="bZIP_YAP"/>
    <property type="match status" value="1"/>
</dbReference>
<feature type="region of interest" description="Disordered" evidence="1">
    <location>
        <begin position="146"/>
        <end position="183"/>
    </location>
</feature>
<dbReference type="STRING" id="2512241.A0A553IER4"/>
<reference evidence="3" key="1">
    <citation type="submission" date="2019-06" db="EMBL/GenBank/DDBJ databases">
        <title>Draft genome sequence of the griseofulvin-producing fungus Xylaria cubensis strain G536.</title>
        <authorList>
            <person name="Mead M.E."/>
            <person name="Raja H.A."/>
            <person name="Steenwyk J.L."/>
            <person name="Knowles S.L."/>
            <person name="Oberlies N.H."/>
            <person name="Rokas A."/>
        </authorList>
    </citation>
    <scope>NUCLEOTIDE SEQUENCE [LARGE SCALE GENOMIC DNA]</scope>
    <source>
        <strain evidence="3">G536</strain>
    </source>
</reference>
<evidence type="ECO:0008006" key="4">
    <source>
        <dbReference type="Google" id="ProtNLM"/>
    </source>
</evidence>